<dbReference type="KEGG" id="hezz:EO776_15865"/>
<dbReference type="PANTHER" id="PTHR38342">
    <property type="entry name" value="SLR5037 PROTEIN"/>
    <property type="match status" value="1"/>
</dbReference>
<gene>
    <name evidence="2" type="ORF">DJ83_17350</name>
    <name evidence="3" type="ORF">EO776_15865</name>
</gene>
<name>A0A256IL67_HALEZ</name>
<reference evidence="5" key="4">
    <citation type="submission" date="2019-01" db="EMBL/GenBank/DDBJ databases">
        <title>Complete genome of Halorubrum ezzemoulense strain FB21.</title>
        <authorList>
            <person name="Feng Y."/>
            <person name="Louyakis A.S."/>
            <person name="Papke R.T."/>
            <person name="Gogarten J.P."/>
        </authorList>
    </citation>
    <scope>NUCLEOTIDE SEQUENCE [LARGE SCALE GENOMIC DNA]</scope>
    <source>
        <strain evidence="5">Fb21</strain>
        <plasmid evidence="5">megaPlasmid</plasmid>
    </source>
</reference>
<evidence type="ECO:0000259" key="1">
    <source>
        <dbReference type="Pfam" id="PF03625"/>
    </source>
</evidence>
<dbReference type="EMBL" id="CP034941">
    <property type="protein sequence ID" value="QAY21477.1"/>
    <property type="molecule type" value="Genomic_DNA"/>
</dbReference>
<organism evidence="2 4">
    <name type="scientific">Halorubrum ezzemoulense</name>
    <name type="common">Halorubrum chaoviator</name>
    <dbReference type="NCBI Taxonomy" id="337243"/>
    <lineage>
        <taxon>Archaea</taxon>
        <taxon>Methanobacteriati</taxon>
        <taxon>Methanobacteriota</taxon>
        <taxon>Stenosarchaea group</taxon>
        <taxon>Halobacteria</taxon>
        <taxon>Halobacteriales</taxon>
        <taxon>Haloferacaceae</taxon>
        <taxon>Halorubrum</taxon>
    </lineage>
</organism>
<evidence type="ECO:0000313" key="2">
    <source>
        <dbReference type="EMBL" id="OYR57284.1"/>
    </source>
</evidence>
<reference evidence="2" key="2">
    <citation type="submission" date="2017-05" db="EMBL/GenBank/DDBJ databases">
        <authorList>
            <person name="Song R."/>
            <person name="Chenine A.L."/>
            <person name="Ruprecht R.M."/>
        </authorList>
    </citation>
    <scope>NUCLEOTIDE SEQUENCE</scope>
    <source>
        <strain evidence="2">LD3</strain>
    </source>
</reference>
<dbReference type="RefSeq" id="WP_094521197.1">
    <property type="nucleotide sequence ID" value="NZ_CP034941.1"/>
</dbReference>
<proteinExistence type="predicted"/>
<dbReference type="GeneID" id="301361322"/>
<feature type="domain" description="DUF302" evidence="1">
    <location>
        <begin position="52"/>
        <end position="110"/>
    </location>
</feature>
<protein>
    <submittedName>
        <fullName evidence="3">DUF302 domain-containing protein</fullName>
    </submittedName>
</protein>
<evidence type="ECO:0000313" key="3">
    <source>
        <dbReference type="EMBL" id="QAY21477.1"/>
    </source>
</evidence>
<dbReference type="CDD" id="cd14797">
    <property type="entry name" value="DUF302"/>
    <property type="match status" value="1"/>
</dbReference>
<evidence type="ECO:0000313" key="5">
    <source>
        <dbReference type="Proteomes" id="UP000293073"/>
    </source>
</evidence>
<dbReference type="PANTHER" id="PTHR38342:SF1">
    <property type="entry name" value="SLR5037 PROTEIN"/>
    <property type="match status" value="1"/>
</dbReference>
<dbReference type="Gene3D" id="3.30.310.70">
    <property type="entry name" value="TT1751-like domain"/>
    <property type="match status" value="1"/>
</dbReference>
<dbReference type="Proteomes" id="UP000216409">
    <property type="component" value="Unassembled WGS sequence"/>
</dbReference>
<dbReference type="EMBL" id="NHOW01000220">
    <property type="protein sequence ID" value="OYR57284.1"/>
    <property type="molecule type" value="Genomic_DNA"/>
</dbReference>
<dbReference type="AlphaFoldDB" id="A0A256IL67"/>
<accession>A0A256IL67</accession>
<geneLocation type="plasmid" evidence="5">
    <name>megaPlasmid</name>
</geneLocation>
<dbReference type="Proteomes" id="UP000293073">
    <property type="component" value="Plasmid megaplasmid"/>
</dbReference>
<dbReference type="InterPro" id="IPR035923">
    <property type="entry name" value="TT1751-like_sf"/>
</dbReference>
<keyword evidence="3" id="KW-0614">Plasmid</keyword>
<dbReference type="InterPro" id="IPR005180">
    <property type="entry name" value="DUF302"/>
</dbReference>
<sequence>MPADENQGFEESFADIGARETYLGTTHEDAVERVREAFTDAGFGTPTEFSPSENIREHTGEELPATRIIGIGNPHAGKIVAEETRGDAATLFPCNVVVQQVGEETQRVYHVSLPKVLEQVGLAPDDPASSDTWQEALDIAGGGVEDAFERLNASDVAAPNGPAPADD</sequence>
<reference evidence="3" key="3">
    <citation type="journal article" date="2019" name="Microbiol. Resour. Announc.">
        <title>Complete Genome Sequence of Halorubrum ezzemoulense Strain Fb21.</title>
        <authorList>
            <person name="Feng Y."/>
            <person name="Louyakis A.S."/>
            <person name="Makkay A.M."/>
            <person name="Guerrero R.O."/>
            <person name="Papke R.T."/>
            <person name="Gogarten J.P."/>
        </authorList>
    </citation>
    <scope>NUCLEOTIDE SEQUENCE</scope>
    <source>
        <strain evidence="3">Fb21</strain>
        <plasmid evidence="3">megaplasmid</plasmid>
    </source>
</reference>
<dbReference type="SUPFAM" id="SSF103247">
    <property type="entry name" value="TT1751-like"/>
    <property type="match status" value="1"/>
</dbReference>
<evidence type="ECO:0000313" key="4">
    <source>
        <dbReference type="Proteomes" id="UP000216409"/>
    </source>
</evidence>
<geneLocation type="plasmid" evidence="3">
    <name>megaplasmid</name>
</geneLocation>
<dbReference type="Pfam" id="PF03625">
    <property type="entry name" value="DUF302"/>
    <property type="match status" value="1"/>
</dbReference>
<reference evidence="2 4" key="1">
    <citation type="journal article" date="2014" name="Front. Microbiol.">
        <title>Population and genomic analysis of the genus Halorubrum.</title>
        <authorList>
            <person name="Fullmer M.S."/>
            <person name="Soucy S.M."/>
            <person name="Swithers K.S."/>
            <person name="Makkay A.M."/>
            <person name="Wheeler R."/>
            <person name="Ventosa A."/>
            <person name="Gogarten J.P."/>
            <person name="Papke R.T."/>
        </authorList>
    </citation>
    <scope>NUCLEOTIDE SEQUENCE [LARGE SCALE GENOMIC DNA]</scope>
    <source>
        <strain evidence="2 4">LD3</strain>
    </source>
</reference>